<dbReference type="GO" id="GO:0016567">
    <property type="term" value="P:protein ubiquitination"/>
    <property type="evidence" value="ECO:0007669"/>
    <property type="project" value="InterPro"/>
</dbReference>
<dbReference type="Gramene" id="TVT99945">
    <property type="protein sequence ID" value="TVT99945"/>
    <property type="gene ID" value="EJB05_54660"/>
</dbReference>
<gene>
    <name evidence="2" type="ORF">EJB05_54660</name>
</gene>
<proteinExistence type="predicted"/>
<accession>A0A5J9SLT3</accession>
<dbReference type="InterPro" id="IPR045005">
    <property type="entry name" value="BPM1-6"/>
</dbReference>
<feature type="non-terminal residue" evidence="2">
    <location>
        <position position="1"/>
    </location>
</feature>
<reference evidence="2 3" key="1">
    <citation type="journal article" date="2019" name="Sci. Rep.">
        <title>A high-quality genome of Eragrostis curvula grass provides insights into Poaceae evolution and supports new strategies to enhance forage quality.</title>
        <authorList>
            <person name="Carballo J."/>
            <person name="Santos B.A.C.M."/>
            <person name="Zappacosta D."/>
            <person name="Garbus I."/>
            <person name="Selva J.P."/>
            <person name="Gallo C.A."/>
            <person name="Diaz A."/>
            <person name="Albertini E."/>
            <person name="Caccamo M."/>
            <person name="Echenique V."/>
        </authorList>
    </citation>
    <scope>NUCLEOTIDE SEQUENCE [LARGE SCALE GENOMIC DNA]</scope>
    <source>
        <strain evidence="3">cv. Victoria</strain>
        <tissue evidence="2">Leaf</tissue>
    </source>
</reference>
<evidence type="ECO:0000259" key="1">
    <source>
        <dbReference type="PROSITE" id="PS50144"/>
    </source>
</evidence>
<dbReference type="InterPro" id="IPR008974">
    <property type="entry name" value="TRAF-like"/>
</dbReference>
<comment type="caution">
    <text evidence="2">The sequence shown here is derived from an EMBL/GenBank/DDBJ whole genome shotgun (WGS) entry which is preliminary data.</text>
</comment>
<keyword evidence="3" id="KW-1185">Reference proteome</keyword>
<dbReference type="Gene3D" id="2.60.210.10">
    <property type="entry name" value="Apoptosis, Tumor Necrosis Factor Receptor Associated Protein 2, Chain A"/>
    <property type="match status" value="1"/>
</dbReference>
<dbReference type="CDD" id="cd00121">
    <property type="entry name" value="MATH"/>
    <property type="match status" value="1"/>
</dbReference>
<dbReference type="InterPro" id="IPR002083">
    <property type="entry name" value="MATH/TRAF_dom"/>
</dbReference>
<evidence type="ECO:0000313" key="3">
    <source>
        <dbReference type="Proteomes" id="UP000324897"/>
    </source>
</evidence>
<sequence>MGEAAPLEMIELQPAGQVVLEDFYGPLPHASSHRHTHLLLNHCSPAPPVLPTTWLLEKASSSSSLRPLVSPDLAAAVARHSLPFSRPLQGLPPSPAEKKGASFQRNRFRLFIGILEFAGERMGSESKKTASRHTTEAETGTHAFEIVGYTLKKGVGFGQFIRSGTFTVGGSDWSIRLYPDGLEGTTEYVTIFLVFMSKKANVRASYQLSLPVYPR</sequence>
<protein>
    <recommendedName>
        <fullName evidence="1">MATH domain-containing protein</fullName>
    </recommendedName>
</protein>
<evidence type="ECO:0000313" key="2">
    <source>
        <dbReference type="EMBL" id="TVT99945.1"/>
    </source>
</evidence>
<dbReference type="PROSITE" id="PS50144">
    <property type="entry name" value="MATH"/>
    <property type="match status" value="1"/>
</dbReference>
<dbReference type="AlphaFoldDB" id="A0A5J9SLT3"/>
<dbReference type="PANTHER" id="PTHR26379:SF433">
    <property type="entry name" value="OS08G0226800 PROTEIN"/>
    <property type="match status" value="1"/>
</dbReference>
<dbReference type="PANTHER" id="PTHR26379">
    <property type="entry name" value="BTB/POZ AND MATH DOMAIN-CONTAINING PROTEIN 1"/>
    <property type="match status" value="1"/>
</dbReference>
<dbReference type="EMBL" id="RWGY01000655">
    <property type="protein sequence ID" value="TVT99945.1"/>
    <property type="molecule type" value="Genomic_DNA"/>
</dbReference>
<dbReference type="OrthoDB" id="688873at2759"/>
<organism evidence="2 3">
    <name type="scientific">Eragrostis curvula</name>
    <name type="common">weeping love grass</name>
    <dbReference type="NCBI Taxonomy" id="38414"/>
    <lineage>
        <taxon>Eukaryota</taxon>
        <taxon>Viridiplantae</taxon>
        <taxon>Streptophyta</taxon>
        <taxon>Embryophyta</taxon>
        <taxon>Tracheophyta</taxon>
        <taxon>Spermatophyta</taxon>
        <taxon>Magnoliopsida</taxon>
        <taxon>Liliopsida</taxon>
        <taxon>Poales</taxon>
        <taxon>Poaceae</taxon>
        <taxon>PACMAD clade</taxon>
        <taxon>Chloridoideae</taxon>
        <taxon>Eragrostideae</taxon>
        <taxon>Eragrostidinae</taxon>
        <taxon>Eragrostis</taxon>
    </lineage>
</organism>
<dbReference type="Pfam" id="PF22486">
    <property type="entry name" value="MATH_2"/>
    <property type="match status" value="1"/>
</dbReference>
<name>A0A5J9SLT3_9POAL</name>
<dbReference type="SUPFAM" id="SSF49599">
    <property type="entry name" value="TRAF domain-like"/>
    <property type="match status" value="1"/>
</dbReference>
<dbReference type="Proteomes" id="UP000324897">
    <property type="component" value="Unassembled WGS sequence"/>
</dbReference>
<feature type="domain" description="MATH" evidence="1">
    <location>
        <begin position="139"/>
        <end position="215"/>
    </location>
</feature>